<name>K0SXQ5_THAOC</name>
<protein>
    <recommendedName>
        <fullName evidence="2">Pop1 N-terminal domain-containing protein</fullName>
    </recommendedName>
</protein>
<organism evidence="3 4">
    <name type="scientific">Thalassiosira oceanica</name>
    <name type="common">Marine diatom</name>
    <dbReference type="NCBI Taxonomy" id="159749"/>
    <lineage>
        <taxon>Eukaryota</taxon>
        <taxon>Sar</taxon>
        <taxon>Stramenopiles</taxon>
        <taxon>Ochrophyta</taxon>
        <taxon>Bacillariophyta</taxon>
        <taxon>Coscinodiscophyceae</taxon>
        <taxon>Thalassiosirophycidae</taxon>
        <taxon>Thalassiosirales</taxon>
        <taxon>Thalassiosiraceae</taxon>
        <taxon>Thalassiosira</taxon>
    </lineage>
</organism>
<gene>
    <name evidence="3" type="ORF">THAOC_13308</name>
</gene>
<dbReference type="AlphaFoldDB" id="K0SXQ5"/>
<evidence type="ECO:0000313" key="4">
    <source>
        <dbReference type="Proteomes" id="UP000266841"/>
    </source>
</evidence>
<evidence type="ECO:0000313" key="3">
    <source>
        <dbReference type="EMBL" id="EJK65796.1"/>
    </source>
</evidence>
<dbReference type="PANTHER" id="PTHR22731:SF3">
    <property type="entry name" value="RIBONUCLEASES P_MRP PROTEIN SUBUNIT POP1"/>
    <property type="match status" value="1"/>
</dbReference>
<feature type="region of interest" description="Disordered" evidence="1">
    <location>
        <begin position="1"/>
        <end position="44"/>
    </location>
</feature>
<dbReference type="InterPro" id="IPR039182">
    <property type="entry name" value="Pop1"/>
</dbReference>
<feature type="compositionally biased region" description="Basic residues" evidence="1">
    <location>
        <begin position="106"/>
        <end position="123"/>
    </location>
</feature>
<reference evidence="3 4" key="1">
    <citation type="journal article" date="2012" name="Genome Biol.">
        <title>Genome and low-iron response of an oceanic diatom adapted to chronic iron limitation.</title>
        <authorList>
            <person name="Lommer M."/>
            <person name="Specht M."/>
            <person name="Roy A.S."/>
            <person name="Kraemer L."/>
            <person name="Andreson R."/>
            <person name="Gutowska M.A."/>
            <person name="Wolf J."/>
            <person name="Bergner S.V."/>
            <person name="Schilhabel M.B."/>
            <person name="Klostermeier U.C."/>
            <person name="Beiko R.G."/>
            <person name="Rosenstiel P."/>
            <person name="Hippler M."/>
            <person name="Laroche J."/>
        </authorList>
    </citation>
    <scope>NUCLEOTIDE SEQUENCE [LARGE SCALE GENOMIC DNA]</scope>
    <source>
        <strain evidence="3 4">CCMP1005</strain>
    </source>
</reference>
<accession>K0SXQ5</accession>
<feature type="region of interest" description="Disordered" evidence="1">
    <location>
        <begin position="80"/>
        <end position="154"/>
    </location>
</feature>
<dbReference type="OrthoDB" id="442863at2759"/>
<dbReference type="InterPro" id="IPR009723">
    <property type="entry name" value="Pop1_N"/>
</dbReference>
<dbReference type="GO" id="GO:0000172">
    <property type="term" value="C:ribonuclease MRP complex"/>
    <property type="evidence" value="ECO:0007669"/>
    <property type="project" value="InterPro"/>
</dbReference>
<dbReference type="PANTHER" id="PTHR22731">
    <property type="entry name" value="RIBONUCLEASES P/MRP PROTEIN SUBUNIT POP1"/>
    <property type="match status" value="1"/>
</dbReference>
<comment type="caution">
    <text evidence="3">The sequence shown here is derived from an EMBL/GenBank/DDBJ whole genome shotgun (WGS) entry which is preliminary data.</text>
</comment>
<dbReference type="Proteomes" id="UP000266841">
    <property type="component" value="Unassembled WGS sequence"/>
</dbReference>
<dbReference type="Pfam" id="PF06978">
    <property type="entry name" value="POP1_N"/>
    <property type="match status" value="1"/>
</dbReference>
<sequence length="713" mass="77986">MSTPSSSRKRKDRPTTPHRRDKPHVGDQQPPSRQRRRQSDFDTHQFLDASASVHAGLFGARRLPEIKALWRSIVSDQLESSHDAAGDGGGSTKTRRIGASGGGKISSRHLRRRTNSHKRRRQRFTGGGAEDEGIPAPKSKSIEEGQDSGLNRRARRKPTFLKELHSRWWDASCADDEQACNWLPTHLWHAKRFHMAELFSWSVPLVHTNRGSRASLRLAASVTDPKCTVQDATWEVNGRALRLAGESVQSLVTALQRLCGSDAEFFLDGPFLGGKRAVDCELYEVDSCPLRPIGPAVLSFDSSDDVGKSAVSILVHPMIQKQTEVELAKLDRAILHAPLSLIRLRGRTATSTVKRLIGHDENLDGCSHGSLFDLEIMGKAATARCHRPNRLHSSNIPSAGWDIVCHPSSSLDLFKDVVNNCGACAIGMVEHDKAQLEAYPPLPMFPRDYPDTQAGRAYWSGGQHPGTKYSKDCLFVRSCLEMSWGKTSTALRKAKRLCLSGSNRTGAISIIDWDKLIPRTKNDYAGSTAPLVVRGSFGAPFVQLANGCGRFQSSALDQTTTRRPRRRKRSPNSFVKASSLSTAEYSSQSNLCRQLKSSLSLPAILRCELICEGKGRFEVGDSIFTVSRDPGEANGEAVNQPLGFVSSCGFSPSRGKPHGVGFIGASRFIDALDRTEHAVGVTIPQSNERKMALRVVVKSGNGASCGVILSLLS</sequence>
<dbReference type="GO" id="GO:0001682">
    <property type="term" value="P:tRNA 5'-leader removal"/>
    <property type="evidence" value="ECO:0007669"/>
    <property type="project" value="InterPro"/>
</dbReference>
<dbReference type="OMA" id="VQDATWE"/>
<feature type="region of interest" description="Disordered" evidence="1">
    <location>
        <begin position="555"/>
        <end position="575"/>
    </location>
</feature>
<evidence type="ECO:0000259" key="2">
    <source>
        <dbReference type="Pfam" id="PF06978"/>
    </source>
</evidence>
<dbReference type="GO" id="GO:0005655">
    <property type="term" value="C:nucleolar ribonuclease P complex"/>
    <property type="evidence" value="ECO:0007669"/>
    <property type="project" value="InterPro"/>
</dbReference>
<keyword evidence="4" id="KW-1185">Reference proteome</keyword>
<dbReference type="EMBL" id="AGNL01015461">
    <property type="protein sequence ID" value="EJK65796.1"/>
    <property type="molecule type" value="Genomic_DNA"/>
</dbReference>
<evidence type="ECO:0000256" key="1">
    <source>
        <dbReference type="SAM" id="MobiDB-lite"/>
    </source>
</evidence>
<dbReference type="eggNOG" id="KOG3322">
    <property type="taxonomic scope" value="Eukaryota"/>
</dbReference>
<feature type="compositionally biased region" description="Basic residues" evidence="1">
    <location>
        <begin position="7"/>
        <end position="22"/>
    </location>
</feature>
<feature type="domain" description="Pop1 N-terminal" evidence="2">
    <location>
        <begin position="177"/>
        <end position="231"/>
    </location>
</feature>
<proteinExistence type="predicted"/>